<evidence type="ECO:0000256" key="1">
    <source>
        <dbReference type="SAM" id="Phobius"/>
    </source>
</evidence>
<evidence type="ECO:0000313" key="2">
    <source>
        <dbReference type="EMBL" id="KPQ29664.1"/>
    </source>
</evidence>
<gene>
    <name evidence="2" type="ORF">HLUCCX14_05555</name>
</gene>
<evidence type="ECO:0008006" key="4">
    <source>
        <dbReference type="Google" id="ProtNLM"/>
    </source>
</evidence>
<accession>A0A0P7Z582</accession>
<comment type="caution">
    <text evidence="2">The sequence shown here is derived from an EMBL/GenBank/DDBJ whole genome shotgun (WGS) entry which is preliminary data.</text>
</comment>
<dbReference type="PATRIC" id="fig|1305731.5.peg.2186"/>
<keyword evidence="1" id="KW-0812">Transmembrane</keyword>
<protein>
    <recommendedName>
        <fullName evidence="4">DUF4381 domain-containing protein</fullName>
    </recommendedName>
</protein>
<dbReference type="AlphaFoldDB" id="A0A0P7Z582"/>
<sequence length="155" mass="17530">MNGQDPLAQLRDIQLPESGGFWPPAPGWWLVAALVLIIVIVLALLWHRRRRNTLWQRQAKTILIDLERSVSKEPDWFCKLNALLKRVARQAYPDRNPEAMSGSQWVDFLLATAPNDRIASRPVVEALVSSTWQPRPTADPAQALSFAAAWLEARS</sequence>
<dbReference type="EMBL" id="LJZQ01000005">
    <property type="protein sequence ID" value="KPQ29664.1"/>
    <property type="molecule type" value="Genomic_DNA"/>
</dbReference>
<dbReference type="Pfam" id="PF14316">
    <property type="entry name" value="DUF4381"/>
    <property type="match status" value="1"/>
</dbReference>
<keyword evidence="1" id="KW-0472">Membrane</keyword>
<proteinExistence type="predicted"/>
<keyword evidence="1" id="KW-1133">Transmembrane helix</keyword>
<dbReference type="InterPro" id="IPR025489">
    <property type="entry name" value="DUF4381"/>
</dbReference>
<organism evidence="2 3">
    <name type="scientific">Marinobacter excellens HL-55</name>
    <dbReference type="NCBI Taxonomy" id="1305731"/>
    <lineage>
        <taxon>Bacteria</taxon>
        <taxon>Pseudomonadati</taxon>
        <taxon>Pseudomonadota</taxon>
        <taxon>Gammaproteobacteria</taxon>
        <taxon>Pseudomonadales</taxon>
        <taxon>Marinobacteraceae</taxon>
        <taxon>Marinobacter</taxon>
    </lineage>
</organism>
<evidence type="ECO:0000313" key="3">
    <source>
        <dbReference type="Proteomes" id="UP000050416"/>
    </source>
</evidence>
<dbReference type="OrthoDB" id="283083at2"/>
<name>A0A0P7Z582_9GAMM</name>
<feature type="transmembrane region" description="Helical" evidence="1">
    <location>
        <begin position="27"/>
        <end position="47"/>
    </location>
</feature>
<reference evidence="2 3" key="1">
    <citation type="submission" date="2015-09" db="EMBL/GenBank/DDBJ databases">
        <title>Identification and resolution of microdiversity through metagenomic sequencing of parallel consortia.</title>
        <authorList>
            <person name="Nelson W.C."/>
            <person name="Romine M.F."/>
            <person name="Lindemann S.R."/>
        </authorList>
    </citation>
    <scope>NUCLEOTIDE SEQUENCE [LARGE SCALE GENOMIC DNA]</scope>
    <source>
        <strain evidence="2">HL-55</strain>
    </source>
</reference>
<dbReference type="STRING" id="1305731.GCA_000934705_01648"/>
<dbReference type="Proteomes" id="UP000050416">
    <property type="component" value="Unassembled WGS sequence"/>
</dbReference>